<evidence type="ECO:0000313" key="2">
    <source>
        <dbReference type="EMBL" id="MFC4909598.1"/>
    </source>
</evidence>
<accession>A0ABV9U171</accession>
<dbReference type="CDD" id="cd00093">
    <property type="entry name" value="HTH_XRE"/>
    <property type="match status" value="1"/>
</dbReference>
<dbReference type="PANTHER" id="PTHR35010">
    <property type="entry name" value="BLL4672 PROTEIN-RELATED"/>
    <property type="match status" value="1"/>
</dbReference>
<evidence type="ECO:0000313" key="3">
    <source>
        <dbReference type="Proteomes" id="UP001595872"/>
    </source>
</evidence>
<dbReference type="InterPro" id="IPR010982">
    <property type="entry name" value="Lambda_DNA-bd_dom_sf"/>
</dbReference>
<feature type="domain" description="HTH cro/C1-type" evidence="1">
    <location>
        <begin position="32"/>
        <end position="83"/>
    </location>
</feature>
<dbReference type="InterPro" id="IPR001387">
    <property type="entry name" value="Cro/C1-type_HTH"/>
</dbReference>
<evidence type="ECO:0000259" key="1">
    <source>
        <dbReference type="PROSITE" id="PS50943"/>
    </source>
</evidence>
<protein>
    <submittedName>
        <fullName evidence="2">Helix-turn-helix transcriptional regulator</fullName>
    </submittedName>
</protein>
<reference evidence="3" key="1">
    <citation type="journal article" date="2019" name="Int. J. Syst. Evol. Microbiol.">
        <title>The Global Catalogue of Microorganisms (GCM) 10K type strain sequencing project: providing services to taxonomists for standard genome sequencing and annotation.</title>
        <authorList>
            <consortium name="The Broad Institute Genomics Platform"/>
            <consortium name="The Broad Institute Genome Sequencing Center for Infectious Disease"/>
            <person name="Wu L."/>
            <person name="Ma J."/>
        </authorList>
    </citation>
    <scope>NUCLEOTIDE SEQUENCE [LARGE SCALE GENOMIC DNA]</scope>
    <source>
        <strain evidence="3">KLKA75</strain>
    </source>
</reference>
<dbReference type="SUPFAM" id="SSF47413">
    <property type="entry name" value="lambda repressor-like DNA-binding domains"/>
    <property type="match status" value="1"/>
</dbReference>
<dbReference type="Proteomes" id="UP001595872">
    <property type="component" value="Unassembled WGS sequence"/>
</dbReference>
<dbReference type="PROSITE" id="PS50943">
    <property type="entry name" value="HTH_CROC1"/>
    <property type="match status" value="1"/>
</dbReference>
<organism evidence="2 3">
    <name type="scientific">Actinomadura gamaensis</name>
    <dbReference type="NCBI Taxonomy" id="1763541"/>
    <lineage>
        <taxon>Bacteria</taxon>
        <taxon>Bacillati</taxon>
        <taxon>Actinomycetota</taxon>
        <taxon>Actinomycetes</taxon>
        <taxon>Streptosporangiales</taxon>
        <taxon>Thermomonosporaceae</taxon>
        <taxon>Actinomadura</taxon>
    </lineage>
</organism>
<dbReference type="RefSeq" id="WP_378257225.1">
    <property type="nucleotide sequence ID" value="NZ_JBHSIT010000005.1"/>
</dbReference>
<name>A0ABV9U171_9ACTN</name>
<dbReference type="EMBL" id="JBHSIT010000005">
    <property type="protein sequence ID" value="MFC4909598.1"/>
    <property type="molecule type" value="Genomic_DNA"/>
</dbReference>
<dbReference type="Pfam" id="PF17765">
    <property type="entry name" value="MLTR_LBD"/>
    <property type="match status" value="1"/>
</dbReference>
<dbReference type="InterPro" id="IPR041413">
    <property type="entry name" value="MLTR_LBD"/>
</dbReference>
<dbReference type="Gene3D" id="1.10.260.40">
    <property type="entry name" value="lambda repressor-like DNA-binding domains"/>
    <property type="match status" value="1"/>
</dbReference>
<gene>
    <name evidence="2" type="ORF">ACFPCY_19905</name>
</gene>
<dbReference type="SMART" id="SM00530">
    <property type="entry name" value="HTH_XRE"/>
    <property type="match status" value="1"/>
</dbReference>
<sequence>MDDRTELSEFLKSRRARLRPHDVGLPDYGRVRRVAGLRREELARVAGVSIAHYTRLEQGRSDSVSDEILDAVGTALRLDADERAYLHEIARPAPRCERPAASPQVPPSFRYLLESFAMTPAMAVGPHTQIIGWNRLAVAVFGDFPALPDDRRTLSHLVFTEPSLRALYGAGWEDVAREHVAQLRVLFGRHRGDAAFLAHLDGMRELSADFARMWDERPIGRIRSRVHVLYHPVVGELTLHRELVTPPEQPSCCGLDLFAAEPGSPSEKALRRLGEP</sequence>
<dbReference type="PANTHER" id="PTHR35010:SF2">
    <property type="entry name" value="BLL4672 PROTEIN"/>
    <property type="match status" value="1"/>
</dbReference>
<keyword evidence="3" id="KW-1185">Reference proteome</keyword>
<proteinExistence type="predicted"/>
<comment type="caution">
    <text evidence="2">The sequence shown here is derived from an EMBL/GenBank/DDBJ whole genome shotgun (WGS) entry which is preliminary data.</text>
</comment>
<dbReference type="Pfam" id="PF13560">
    <property type="entry name" value="HTH_31"/>
    <property type="match status" value="1"/>
</dbReference>
<dbReference type="Gene3D" id="3.30.450.180">
    <property type="match status" value="1"/>
</dbReference>